<evidence type="ECO:0000313" key="2">
    <source>
        <dbReference type="Proteomes" id="UP000253664"/>
    </source>
</evidence>
<dbReference type="Proteomes" id="UP000253664">
    <property type="component" value="Unassembled WGS sequence"/>
</dbReference>
<accession>A0A367LAC0</accession>
<dbReference type="EMBL" id="LKCN02000010">
    <property type="protein sequence ID" value="RCI11370.1"/>
    <property type="molecule type" value="Genomic_DNA"/>
</dbReference>
<keyword evidence="2" id="KW-1185">Reference proteome</keyword>
<protein>
    <submittedName>
        <fullName evidence="1">Uncharacterized protein</fullName>
    </submittedName>
</protein>
<gene>
    <name evidence="1" type="ORF">L249_7668</name>
</gene>
<reference evidence="1 2" key="1">
    <citation type="journal article" date="2015" name="BMC Genomics">
        <title>Insights from the genome of Ophiocordyceps polyrhachis-furcata to pathogenicity and host specificity in insect fungi.</title>
        <authorList>
            <person name="Wichadakul D."/>
            <person name="Kobmoo N."/>
            <person name="Ingsriswang S."/>
            <person name="Tangphatsornruang S."/>
            <person name="Chantasingh D."/>
            <person name="Luangsa-ard J.J."/>
            <person name="Eurwilaichitr L."/>
        </authorList>
    </citation>
    <scope>NUCLEOTIDE SEQUENCE [LARGE SCALE GENOMIC DNA]</scope>
    <source>
        <strain evidence="1 2">BCC 54312</strain>
    </source>
</reference>
<proteinExistence type="predicted"/>
<comment type="caution">
    <text evidence="1">The sequence shown here is derived from an EMBL/GenBank/DDBJ whole genome shotgun (WGS) entry which is preliminary data.</text>
</comment>
<name>A0A367LAC0_9HYPO</name>
<sequence>MDACAPAPPPTHSNKDGYGKMPLSKLQSICHCRLFFFTLSGVMEDKGAELQVVKQATHLFTLLPPLFHQLLIFNPDLHKTPNPRKLRRKPKPVAFISAFSKQTPIHLSSFQISNSQGPRF</sequence>
<evidence type="ECO:0000313" key="1">
    <source>
        <dbReference type="EMBL" id="RCI11370.1"/>
    </source>
</evidence>
<organism evidence="1 2">
    <name type="scientific">Ophiocordyceps polyrhachis-furcata BCC 54312</name>
    <dbReference type="NCBI Taxonomy" id="1330021"/>
    <lineage>
        <taxon>Eukaryota</taxon>
        <taxon>Fungi</taxon>
        <taxon>Dikarya</taxon>
        <taxon>Ascomycota</taxon>
        <taxon>Pezizomycotina</taxon>
        <taxon>Sordariomycetes</taxon>
        <taxon>Hypocreomycetidae</taxon>
        <taxon>Hypocreales</taxon>
        <taxon>Ophiocordycipitaceae</taxon>
        <taxon>Ophiocordyceps</taxon>
    </lineage>
</organism>
<dbReference type="AlphaFoldDB" id="A0A367LAC0"/>